<gene>
    <name evidence="1" type="ORF">NLU04_34375</name>
    <name evidence="2" type="ORF">NLU04_34390</name>
</gene>
<keyword evidence="2" id="KW-0614">Plasmid</keyword>
<dbReference type="Proteomes" id="UP001058236">
    <property type="component" value="Plasmid unnamed"/>
</dbReference>
<evidence type="ECO:0000313" key="1">
    <source>
        <dbReference type="EMBL" id="UTR83601.1"/>
    </source>
</evidence>
<sequence>MQQFFFSASKEFGAEITRLLDFVHPATVALWNLRWQVQGFVAATGNATDDDLSERFGSGSGFPARNLKKSCIETPWAEQTEQFAQIVAANVIALYESWAEEVFSETINMNPKYKKWVQFPSRGVNGRRHEGIRDTLAEIRSAGISPEMRSAFFPVYSASKWNGVAHLDEMTVLYRYHKEIRNSFMHSGGRASDLAETAWSNVSGLTRADVGGRRNPILTQVTEGQRISYSMEQASDLAAVIIRLIHSIDAELSSSMYAEQYFLESWSSWSERGKYKELPSDPIQRDRRIAKICRKVGFVTPANPAAVIALGRKAGFVH</sequence>
<reference evidence="2" key="1">
    <citation type="submission" date="2022-07" db="EMBL/GenBank/DDBJ databases">
        <title>Genomic of Streptomyces cavourensis F2.</title>
        <authorList>
            <person name="Hu S."/>
            <person name="Liang W."/>
        </authorList>
    </citation>
    <scope>NUCLEOTIDE SEQUENCE</scope>
    <source>
        <strain evidence="2">F2</strain>
        <plasmid evidence="2">unnamed</plasmid>
    </source>
</reference>
<evidence type="ECO:0008006" key="4">
    <source>
        <dbReference type="Google" id="ProtNLM"/>
    </source>
</evidence>
<proteinExistence type="predicted"/>
<organism evidence="2 3">
    <name type="scientific">Streptomyces cavourensis</name>
    <dbReference type="NCBI Taxonomy" id="67258"/>
    <lineage>
        <taxon>Bacteria</taxon>
        <taxon>Bacillati</taxon>
        <taxon>Actinomycetota</taxon>
        <taxon>Actinomycetes</taxon>
        <taxon>Kitasatosporales</taxon>
        <taxon>Streptomycetaceae</taxon>
        <taxon>Streptomyces</taxon>
    </lineage>
</organism>
<dbReference type="RefSeq" id="WP_255240290.1">
    <property type="nucleotide sequence ID" value="NZ_CP101398.1"/>
</dbReference>
<accession>A0ABY5FJH0</accession>
<name>A0ABY5FJH0_9ACTN</name>
<evidence type="ECO:0000313" key="3">
    <source>
        <dbReference type="Proteomes" id="UP001058236"/>
    </source>
</evidence>
<evidence type="ECO:0000313" key="2">
    <source>
        <dbReference type="EMBL" id="UTR83604.1"/>
    </source>
</evidence>
<dbReference type="EMBL" id="CP101398">
    <property type="protein sequence ID" value="UTR83601.1"/>
    <property type="molecule type" value="Genomic_DNA"/>
</dbReference>
<geneLocation type="plasmid" evidence="2 3">
    <name>unnamed</name>
</geneLocation>
<dbReference type="EMBL" id="CP101398">
    <property type="protein sequence ID" value="UTR83604.1"/>
    <property type="molecule type" value="Genomic_DNA"/>
</dbReference>
<keyword evidence="3" id="KW-1185">Reference proteome</keyword>
<protein>
    <recommendedName>
        <fullName evidence="4">Apea-like HEPN domain-containing protein</fullName>
    </recommendedName>
</protein>